<name>A0A2X0MVP0_9BASI</name>
<feature type="region of interest" description="Disordered" evidence="1">
    <location>
        <begin position="1"/>
        <end position="25"/>
    </location>
</feature>
<dbReference type="PANTHER" id="PTHR33096">
    <property type="entry name" value="CXC2 DOMAIN-CONTAINING PROTEIN"/>
    <property type="match status" value="1"/>
</dbReference>
<reference evidence="2 3" key="1">
    <citation type="submission" date="2016-11" db="EMBL/GenBank/DDBJ databases">
        <authorList>
            <person name="Jaros S."/>
            <person name="Januszkiewicz K."/>
            <person name="Wedrychowicz H."/>
        </authorList>
    </citation>
    <scope>NUCLEOTIDE SEQUENCE [LARGE SCALE GENOMIC DNA]</scope>
</reference>
<dbReference type="AlphaFoldDB" id="A0A2X0MVP0"/>
<proteinExistence type="predicted"/>
<feature type="compositionally biased region" description="Basic residues" evidence="1">
    <location>
        <begin position="11"/>
        <end position="21"/>
    </location>
</feature>
<evidence type="ECO:0000256" key="1">
    <source>
        <dbReference type="SAM" id="MobiDB-lite"/>
    </source>
</evidence>
<sequence>MTHNHAGLAHPRGRNRKRRLSGRAGADTVQEEALAGKIDAALMACVCRHNAVSEMSNLERSGGTLYYALALIKHVSEQEQPEARIGCLGAFAHQWPCRIELDPQFFPNKFGCTDGESVQVSFTAG</sequence>
<organism evidence="2 3">
    <name type="scientific">Microbotryum silenes-dioicae</name>
    <dbReference type="NCBI Taxonomy" id="796604"/>
    <lineage>
        <taxon>Eukaryota</taxon>
        <taxon>Fungi</taxon>
        <taxon>Dikarya</taxon>
        <taxon>Basidiomycota</taxon>
        <taxon>Pucciniomycotina</taxon>
        <taxon>Microbotryomycetes</taxon>
        <taxon>Microbotryales</taxon>
        <taxon>Microbotryaceae</taxon>
        <taxon>Microbotryum</taxon>
    </lineage>
</organism>
<dbReference type="EMBL" id="FQNC01000042">
    <property type="protein sequence ID" value="SGY39578.1"/>
    <property type="molecule type" value="Genomic_DNA"/>
</dbReference>
<keyword evidence="3" id="KW-1185">Reference proteome</keyword>
<gene>
    <name evidence="2" type="primary">BQ5605_C003g02239</name>
    <name evidence="2" type="ORF">BQ5605_C003G02239</name>
</gene>
<evidence type="ECO:0000313" key="3">
    <source>
        <dbReference type="Proteomes" id="UP000249464"/>
    </source>
</evidence>
<dbReference type="PANTHER" id="PTHR33096:SF1">
    <property type="entry name" value="CXC1-LIKE CYSTEINE CLUSTER ASSOCIATED WITH KDZ TRANSPOSASES DOMAIN-CONTAINING PROTEIN"/>
    <property type="match status" value="1"/>
</dbReference>
<dbReference type="Proteomes" id="UP000249464">
    <property type="component" value="Unassembled WGS sequence"/>
</dbReference>
<protein>
    <submittedName>
        <fullName evidence="2">BQ5605_C003g02239 protein</fullName>
    </submittedName>
</protein>
<evidence type="ECO:0000313" key="2">
    <source>
        <dbReference type="EMBL" id="SGY39578.1"/>
    </source>
</evidence>
<accession>A0A2X0MVP0</accession>